<dbReference type="AlphaFoldDB" id="A0AAE9Y891"/>
<dbReference type="InterPro" id="IPR052513">
    <property type="entry name" value="Thioester_dehydratase-like"/>
</dbReference>
<organism evidence="2 3">
    <name type="scientific">Iamia majanohamensis</name>
    <dbReference type="NCBI Taxonomy" id="467976"/>
    <lineage>
        <taxon>Bacteria</taxon>
        <taxon>Bacillati</taxon>
        <taxon>Actinomycetota</taxon>
        <taxon>Acidimicrobiia</taxon>
        <taxon>Acidimicrobiales</taxon>
        <taxon>Iamiaceae</taxon>
        <taxon>Iamia</taxon>
    </lineage>
</organism>
<evidence type="ECO:0000313" key="3">
    <source>
        <dbReference type="Proteomes" id="UP001216390"/>
    </source>
</evidence>
<dbReference type="KEGG" id="ima:PO878_16660"/>
<sequence length="146" mass="16115">MPPDTETTFTMELMYRRSLGPVVGGFFTGLRDQRVLASRTAEGRVICPPLEYDPETGDGVDELVEVGAAGEVTAWAWVAEPRRKHPLDRPFAWVLVRLDGADTAMVHALDAEGPDAVRTGMRVRVRWAEERTGTITDIACFEPEGT</sequence>
<reference evidence="2" key="1">
    <citation type="submission" date="2023-01" db="EMBL/GenBank/DDBJ databases">
        <title>The diversity of Class Acidimicrobiia in South China Sea sediment environments and the proposal of Iamia marina sp. nov., a novel species of the genus Iamia.</title>
        <authorList>
            <person name="He Y."/>
            <person name="Tian X."/>
        </authorList>
    </citation>
    <scope>NUCLEOTIDE SEQUENCE</scope>
    <source>
        <strain evidence="2">DSM 19957</strain>
    </source>
</reference>
<dbReference type="EMBL" id="CP116942">
    <property type="protein sequence ID" value="WCO66134.1"/>
    <property type="molecule type" value="Genomic_DNA"/>
</dbReference>
<name>A0AAE9Y891_9ACTN</name>
<proteinExistence type="predicted"/>
<dbReference type="PANTHER" id="PTHR34075">
    <property type="entry name" value="BLR3430 PROTEIN"/>
    <property type="match status" value="1"/>
</dbReference>
<evidence type="ECO:0000313" key="2">
    <source>
        <dbReference type="EMBL" id="WCO66134.1"/>
    </source>
</evidence>
<keyword evidence="3" id="KW-1185">Reference proteome</keyword>
<evidence type="ECO:0000259" key="1">
    <source>
        <dbReference type="Pfam" id="PF01796"/>
    </source>
</evidence>
<dbReference type="PANTHER" id="PTHR34075:SF4">
    <property type="entry name" value="DUF35 DOMAIN-CONTAINING PROTEIN"/>
    <property type="match status" value="1"/>
</dbReference>
<dbReference type="Pfam" id="PF01796">
    <property type="entry name" value="OB_ChsH2_C"/>
    <property type="match status" value="1"/>
</dbReference>
<dbReference type="InterPro" id="IPR012340">
    <property type="entry name" value="NA-bd_OB-fold"/>
</dbReference>
<dbReference type="RefSeq" id="WP_272735659.1">
    <property type="nucleotide sequence ID" value="NZ_CP116942.1"/>
</dbReference>
<dbReference type="Proteomes" id="UP001216390">
    <property type="component" value="Chromosome"/>
</dbReference>
<dbReference type="Gene3D" id="6.10.30.10">
    <property type="match status" value="1"/>
</dbReference>
<dbReference type="SUPFAM" id="SSF50249">
    <property type="entry name" value="Nucleic acid-binding proteins"/>
    <property type="match status" value="1"/>
</dbReference>
<feature type="domain" description="ChsH2 C-terminal OB-fold" evidence="1">
    <location>
        <begin position="64"/>
        <end position="127"/>
    </location>
</feature>
<gene>
    <name evidence="2" type="ORF">PO878_16660</name>
</gene>
<dbReference type="InterPro" id="IPR002878">
    <property type="entry name" value="ChsH2_C"/>
</dbReference>
<protein>
    <submittedName>
        <fullName evidence="2">OB-fold domain-containing protein</fullName>
    </submittedName>
</protein>
<accession>A0AAE9Y891</accession>